<keyword evidence="3 5" id="KW-1133">Transmembrane helix</keyword>
<comment type="caution">
    <text evidence="7">The sequence shown here is derived from an EMBL/GenBank/DDBJ whole genome shotgun (WGS) entry which is preliminary data.</text>
</comment>
<gene>
    <name evidence="7" type="ORF">QYM36_010974</name>
</gene>
<dbReference type="InterPro" id="IPR002645">
    <property type="entry name" value="STAS_dom"/>
</dbReference>
<feature type="transmembrane region" description="Helical" evidence="5">
    <location>
        <begin position="412"/>
        <end position="433"/>
    </location>
</feature>
<evidence type="ECO:0000256" key="3">
    <source>
        <dbReference type="ARBA" id="ARBA00022989"/>
    </source>
</evidence>
<dbReference type="GO" id="GO:0016020">
    <property type="term" value="C:membrane"/>
    <property type="evidence" value="ECO:0007669"/>
    <property type="project" value="UniProtKB-SubCell"/>
</dbReference>
<dbReference type="InterPro" id="IPR036513">
    <property type="entry name" value="STAS_dom_sf"/>
</dbReference>
<evidence type="ECO:0000313" key="8">
    <source>
        <dbReference type="Proteomes" id="UP001187531"/>
    </source>
</evidence>
<feature type="transmembrane region" description="Helical" evidence="5">
    <location>
        <begin position="445"/>
        <end position="472"/>
    </location>
</feature>
<proteinExistence type="predicted"/>
<evidence type="ECO:0000256" key="2">
    <source>
        <dbReference type="ARBA" id="ARBA00022692"/>
    </source>
</evidence>
<dbReference type="Proteomes" id="UP001187531">
    <property type="component" value="Unassembled WGS sequence"/>
</dbReference>
<dbReference type="Pfam" id="PF00916">
    <property type="entry name" value="Sulfate_transp"/>
    <property type="match status" value="1"/>
</dbReference>
<evidence type="ECO:0000259" key="6">
    <source>
        <dbReference type="PROSITE" id="PS50801"/>
    </source>
</evidence>
<protein>
    <recommendedName>
        <fullName evidence="6">STAS domain-containing protein</fullName>
    </recommendedName>
</protein>
<comment type="subcellular location">
    <subcellularLocation>
        <location evidence="1">Membrane</location>
        <topology evidence="1">Multi-pass membrane protein</topology>
    </subcellularLocation>
</comment>
<feature type="transmembrane region" description="Helical" evidence="5">
    <location>
        <begin position="121"/>
        <end position="140"/>
    </location>
</feature>
<feature type="transmembrane region" description="Helical" evidence="5">
    <location>
        <begin position="50"/>
        <end position="70"/>
    </location>
</feature>
<dbReference type="AlphaFoldDB" id="A0AA88L454"/>
<dbReference type="GO" id="GO:0055085">
    <property type="term" value="P:transmembrane transport"/>
    <property type="evidence" value="ECO:0007669"/>
    <property type="project" value="InterPro"/>
</dbReference>
<evidence type="ECO:0000256" key="4">
    <source>
        <dbReference type="ARBA" id="ARBA00023136"/>
    </source>
</evidence>
<feature type="transmembrane region" description="Helical" evidence="5">
    <location>
        <begin position="347"/>
        <end position="367"/>
    </location>
</feature>
<feature type="domain" description="STAS" evidence="6">
    <location>
        <begin position="486"/>
        <end position="592"/>
    </location>
</feature>
<accession>A0AA88L454</accession>
<dbReference type="InterPro" id="IPR001902">
    <property type="entry name" value="SLC26A/SulP_fam"/>
</dbReference>
<feature type="transmembrane region" description="Helical" evidence="5">
    <location>
        <begin position="303"/>
        <end position="326"/>
    </location>
</feature>
<feature type="transmembrane region" description="Helical" evidence="5">
    <location>
        <begin position="387"/>
        <end position="405"/>
    </location>
</feature>
<feature type="transmembrane region" description="Helical" evidence="5">
    <location>
        <begin position="234"/>
        <end position="257"/>
    </location>
</feature>
<feature type="transmembrane region" description="Helical" evidence="5">
    <location>
        <begin position="201"/>
        <end position="222"/>
    </location>
</feature>
<dbReference type="SUPFAM" id="SSF52091">
    <property type="entry name" value="SpoIIaa-like"/>
    <property type="match status" value="1"/>
</dbReference>
<dbReference type="CDD" id="cd07042">
    <property type="entry name" value="STAS_SulP_like_sulfate_transporter"/>
    <property type="match status" value="1"/>
</dbReference>
<dbReference type="Pfam" id="PF01740">
    <property type="entry name" value="STAS"/>
    <property type="match status" value="1"/>
</dbReference>
<name>A0AA88L454_ARTSF</name>
<reference evidence="7" key="1">
    <citation type="submission" date="2023-07" db="EMBL/GenBank/DDBJ databases">
        <title>Chromosome-level genome assembly of Artemia franciscana.</title>
        <authorList>
            <person name="Jo E."/>
        </authorList>
    </citation>
    <scope>NUCLEOTIDE SEQUENCE</scope>
    <source>
        <tissue evidence="7">Whole body</tissue>
    </source>
</reference>
<evidence type="ECO:0000256" key="5">
    <source>
        <dbReference type="SAM" id="Phobius"/>
    </source>
</evidence>
<feature type="transmembrane region" description="Helical" evidence="5">
    <location>
        <begin position="77"/>
        <end position="101"/>
    </location>
</feature>
<sequence length="592" mass="64188">MDPLGEQGCLSDEEKNKPYKSKHVADYLQKRLPILKWLPEYKMPFLFNDILAGTTVSLTVIPQGIAYAAVAGLPLQYGLYTAFVAPFILVFFSTVPAVTLGPTAVMALMSLPYVTALGPEAAGLMSLLAGMFILLCGLLNLGFLTELISGTVLAGFCSAAATRIMTMQFRQLLGLKIPGNGFIDVLNGIILNIQDTKITDFVLGIITILAIIFLKNLSALLRKCQVRDPRIHKVTWYLCVGRNALAIAAGCIISFYLSSGVSSSLTLTGYIEPGVPVVELPSFSFNVSKDIPTLNGTITDTTLIGFLDSLQFFGLGIILLAVVSILEHIAIAKSTSSGKSVDSSQELCSLGIANIFGAFVGAFPVTASFARSAVQKSSGCRTPLCNFFVSAIVLLSIMFMTDIFYYIPKASLAAVIISAVAPMIEYHEIPYLWKVSRLELVPFFATYFVCLLTTIELGIVVGTAIHLVLVAFHTTRKAPEIRHNQDGEILVIVERSLYFSGVEMLRNCLEKLIERDTPCTIIIDMNRVACIDATSMKALENVLAIAQGKTFRIFVDNLKPEIRSSIQAGFGSESKILFASSSVRSQMAEEVA</sequence>
<keyword evidence="2 5" id="KW-0812">Transmembrane</keyword>
<dbReference type="PROSITE" id="PS50801">
    <property type="entry name" value="STAS"/>
    <property type="match status" value="1"/>
</dbReference>
<dbReference type="Gene3D" id="3.30.750.24">
    <property type="entry name" value="STAS domain"/>
    <property type="match status" value="1"/>
</dbReference>
<dbReference type="EMBL" id="JAVRJZ010000015">
    <property type="protein sequence ID" value="KAK2712121.1"/>
    <property type="molecule type" value="Genomic_DNA"/>
</dbReference>
<evidence type="ECO:0000313" key="7">
    <source>
        <dbReference type="EMBL" id="KAK2712121.1"/>
    </source>
</evidence>
<organism evidence="7 8">
    <name type="scientific">Artemia franciscana</name>
    <name type="common">Brine shrimp</name>
    <name type="synonym">Artemia sanfranciscana</name>
    <dbReference type="NCBI Taxonomy" id="6661"/>
    <lineage>
        <taxon>Eukaryota</taxon>
        <taxon>Metazoa</taxon>
        <taxon>Ecdysozoa</taxon>
        <taxon>Arthropoda</taxon>
        <taxon>Crustacea</taxon>
        <taxon>Branchiopoda</taxon>
        <taxon>Anostraca</taxon>
        <taxon>Artemiidae</taxon>
        <taxon>Artemia</taxon>
    </lineage>
</organism>
<keyword evidence="8" id="KW-1185">Reference proteome</keyword>
<dbReference type="PANTHER" id="PTHR11814">
    <property type="entry name" value="SULFATE TRANSPORTER"/>
    <property type="match status" value="1"/>
</dbReference>
<evidence type="ECO:0000256" key="1">
    <source>
        <dbReference type="ARBA" id="ARBA00004141"/>
    </source>
</evidence>
<keyword evidence="4 5" id="KW-0472">Membrane</keyword>
<dbReference type="InterPro" id="IPR011547">
    <property type="entry name" value="SLC26A/SulP_dom"/>
</dbReference>